<dbReference type="RefSeq" id="WP_184018413.1">
    <property type="nucleotide sequence ID" value="NZ_JACHFD010000009.1"/>
</dbReference>
<keyword evidence="3" id="KW-1185">Reference proteome</keyword>
<proteinExistence type="predicted"/>
<reference evidence="2 3" key="1">
    <citation type="submission" date="2020-08" db="EMBL/GenBank/DDBJ databases">
        <title>Genomic Encyclopedia of Type Strains, Phase IV (KMG-IV): sequencing the most valuable type-strain genomes for metagenomic binning, comparative biology and taxonomic classification.</title>
        <authorList>
            <person name="Goeker M."/>
        </authorList>
    </citation>
    <scope>NUCLEOTIDE SEQUENCE [LARGE SCALE GENOMIC DNA]</scope>
    <source>
        <strain evidence="2 3">YC6886</strain>
    </source>
</reference>
<feature type="region of interest" description="Disordered" evidence="1">
    <location>
        <begin position="20"/>
        <end position="70"/>
    </location>
</feature>
<gene>
    <name evidence="2" type="ORF">HNR46_002103</name>
</gene>
<protein>
    <recommendedName>
        <fullName evidence="4">Lipoprotein</fullName>
    </recommendedName>
</protein>
<comment type="caution">
    <text evidence="2">The sequence shown here is derived from an EMBL/GenBank/DDBJ whole genome shotgun (WGS) entry which is preliminary data.</text>
</comment>
<organism evidence="2 3">
    <name type="scientific">Haloferula luteola</name>
    <dbReference type="NCBI Taxonomy" id="595692"/>
    <lineage>
        <taxon>Bacteria</taxon>
        <taxon>Pseudomonadati</taxon>
        <taxon>Verrucomicrobiota</taxon>
        <taxon>Verrucomicrobiia</taxon>
        <taxon>Verrucomicrobiales</taxon>
        <taxon>Verrucomicrobiaceae</taxon>
        <taxon>Haloferula</taxon>
    </lineage>
</organism>
<evidence type="ECO:0000313" key="2">
    <source>
        <dbReference type="EMBL" id="MBB5351864.1"/>
    </source>
</evidence>
<dbReference type="AlphaFoldDB" id="A0A840V8E9"/>
<dbReference type="PROSITE" id="PS51257">
    <property type="entry name" value="PROKAR_LIPOPROTEIN"/>
    <property type="match status" value="1"/>
</dbReference>
<dbReference type="EMBL" id="JACHFD010000009">
    <property type="protein sequence ID" value="MBB5351864.1"/>
    <property type="molecule type" value="Genomic_DNA"/>
</dbReference>
<evidence type="ECO:0008006" key="4">
    <source>
        <dbReference type="Google" id="ProtNLM"/>
    </source>
</evidence>
<name>A0A840V8E9_9BACT</name>
<evidence type="ECO:0000313" key="3">
    <source>
        <dbReference type="Proteomes" id="UP000557717"/>
    </source>
</evidence>
<dbReference type="Proteomes" id="UP000557717">
    <property type="component" value="Unassembled WGS sequence"/>
</dbReference>
<accession>A0A840V8E9</accession>
<sequence>MRFLVLPALLLASLVGCKGKRADDPVLPPQGGDGVITESREKSPADESLPMDGEAASPKTKIRPPKSTGIPVAKPVEGAYGKVINPKTGNEVFAGGLPAGTILRDPEFPDDEGCYFTVPEMAEDEAGTPIALSVAGKDGFVFSPYNNKIVDVGSIPAGTLVMDPTFPAAEKKAFRVPVSAALVVEMPDLPEE</sequence>
<evidence type="ECO:0000256" key="1">
    <source>
        <dbReference type="SAM" id="MobiDB-lite"/>
    </source>
</evidence>